<evidence type="ECO:0000313" key="5">
    <source>
        <dbReference type="Proteomes" id="UP000231701"/>
    </source>
</evidence>
<dbReference type="SUPFAM" id="SSF110997">
    <property type="entry name" value="Sporulation related repeat"/>
    <property type="match status" value="1"/>
</dbReference>
<dbReference type="EMBL" id="CP018799">
    <property type="protein sequence ID" value="ATX78560.1"/>
    <property type="molecule type" value="Genomic_DNA"/>
</dbReference>
<dbReference type="Gene3D" id="3.30.70.1070">
    <property type="entry name" value="Sporulation related repeat"/>
    <property type="match status" value="1"/>
</dbReference>
<dbReference type="RefSeq" id="WP_100276556.1">
    <property type="nucleotide sequence ID" value="NZ_CP018799.1"/>
</dbReference>
<feature type="domain" description="SPOR" evidence="3">
    <location>
        <begin position="260"/>
        <end position="339"/>
    </location>
</feature>
<feature type="compositionally biased region" description="Polar residues" evidence="1">
    <location>
        <begin position="195"/>
        <end position="216"/>
    </location>
</feature>
<evidence type="ECO:0000256" key="1">
    <source>
        <dbReference type="SAM" id="MobiDB-lite"/>
    </source>
</evidence>
<organism evidence="4 5">
    <name type="scientific">Mariprofundus aestuarium</name>
    <dbReference type="NCBI Taxonomy" id="1921086"/>
    <lineage>
        <taxon>Bacteria</taxon>
        <taxon>Pseudomonadati</taxon>
        <taxon>Pseudomonadota</taxon>
        <taxon>Candidatius Mariprofundia</taxon>
        <taxon>Mariprofundales</taxon>
        <taxon>Mariprofundaceae</taxon>
        <taxon>Mariprofundus</taxon>
    </lineage>
</organism>
<dbReference type="InterPro" id="IPR036680">
    <property type="entry name" value="SPOR-like_sf"/>
</dbReference>
<feature type="compositionally biased region" description="Basic and acidic residues" evidence="1">
    <location>
        <begin position="64"/>
        <end position="80"/>
    </location>
</feature>
<name>A0A2K8KUY5_MARES</name>
<accession>A0A2K8KUY5</accession>
<evidence type="ECO:0000259" key="3">
    <source>
        <dbReference type="PROSITE" id="PS51724"/>
    </source>
</evidence>
<keyword evidence="5" id="KW-1185">Reference proteome</keyword>
<sequence length="341" mass="37024">MSDSGKENHTFDEDALKQALSEQLYDESEAATDPLKSMEENDDFIDQDSEHMEQTEWVDEASTEDVRAKETRIIPKKEDDLNFATKPLPDSSSNSNKTGSKGISRIVMAVIALAAAGFSVSSWMANQKIAALQLQVESIEARMNSGLGVDAGQGDQAQYTADSGPDNGAILMQLATQIMENREAIKALEPPVKNSAVQSTTDAPMGASSSEGSTASLPAPEEEKARTADKEVKKVAEPLKKAAAVKSAKPIPEAAKSAAREKGEGWSVVLMSLKSEEMADRELAALLKSGHKAEKHMVKVRGETYYQLRMGWFAQKDDAHAYIKNVITGMGYKDVWISHTQ</sequence>
<dbReference type="GO" id="GO:0042834">
    <property type="term" value="F:peptidoglycan binding"/>
    <property type="evidence" value="ECO:0007669"/>
    <property type="project" value="InterPro"/>
</dbReference>
<dbReference type="KEGG" id="maes:Ga0123461_0107"/>
<evidence type="ECO:0000313" key="4">
    <source>
        <dbReference type="EMBL" id="ATX78560.1"/>
    </source>
</evidence>
<evidence type="ECO:0000256" key="2">
    <source>
        <dbReference type="SAM" id="Phobius"/>
    </source>
</evidence>
<keyword evidence="2" id="KW-0472">Membrane</keyword>
<feature type="compositionally biased region" description="Basic and acidic residues" evidence="1">
    <location>
        <begin position="1"/>
        <end position="16"/>
    </location>
</feature>
<dbReference type="Proteomes" id="UP000231701">
    <property type="component" value="Chromosome"/>
</dbReference>
<protein>
    <submittedName>
        <fullName evidence="4">Sporulation related domain-containing protein</fullName>
    </submittedName>
</protein>
<keyword evidence="2" id="KW-1133">Transmembrane helix</keyword>
<feature type="transmembrane region" description="Helical" evidence="2">
    <location>
        <begin position="106"/>
        <end position="125"/>
    </location>
</feature>
<dbReference type="AlphaFoldDB" id="A0A2K8KUY5"/>
<dbReference type="Pfam" id="PF05036">
    <property type="entry name" value="SPOR"/>
    <property type="match status" value="1"/>
</dbReference>
<feature type="region of interest" description="Disordered" evidence="1">
    <location>
        <begin position="1"/>
        <end position="99"/>
    </location>
</feature>
<dbReference type="PROSITE" id="PS51724">
    <property type="entry name" value="SPOR"/>
    <property type="match status" value="1"/>
</dbReference>
<feature type="region of interest" description="Disordered" evidence="1">
    <location>
        <begin position="189"/>
        <end position="232"/>
    </location>
</feature>
<reference evidence="4 5" key="1">
    <citation type="submission" date="2016-12" db="EMBL/GenBank/DDBJ databases">
        <title>Isolation and genomic insights into novel planktonic Zetaproteobacteria from stratified waters of the Chesapeake Bay.</title>
        <authorList>
            <person name="McAllister S.M."/>
            <person name="Kato S."/>
            <person name="Chan C.S."/>
            <person name="Chiu B.K."/>
            <person name="Field E.K."/>
        </authorList>
    </citation>
    <scope>NUCLEOTIDE SEQUENCE [LARGE SCALE GENOMIC DNA]</scope>
    <source>
        <strain evidence="4 5">CP-5</strain>
    </source>
</reference>
<feature type="compositionally biased region" description="Basic and acidic residues" evidence="1">
    <location>
        <begin position="221"/>
        <end position="232"/>
    </location>
</feature>
<keyword evidence="2" id="KW-0812">Transmembrane</keyword>
<gene>
    <name evidence="4" type="ORF">Ga0123461_0107</name>
</gene>
<proteinExistence type="predicted"/>
<dbReference type="InterPro" id="IPR007730">
    <property type="entry name" value="SPOR-like_dom"/>
</dbReference>
<dbReference type="OrthoDB" id="9829348at2"/>